<dbReference type="InterPro" id="IPR029058">
    <property type="entry name" value="AB_hydrolase_fold"/>
</dbReference>
<dbReference type="InterPro" id="IPR002018">
    <property type="entry name" value="CarbesteraseB"/>
</dbReference>
<dbReference type="EMBL" id="JAYKXP010000059">
    <property type="protein sequence ID" value="KAK7033929.1"/>
    <property type="molecule type" value="Genomic_DNA"/>
</dbReference>
<dbReference type="AlphaFoldDB" id="A0AAW0C459"/>
<keyword evidence="6" id="KW-1185">Reference proteome</keyword>
<reference evidence="5 6" key="1">
    <citation type="submission" date="2024-01" db="EMBL/GenBank/DDBJ databases">
        <title>A draft genome for a cacao thread blight-causing isolate of Paramarasmius palmivorus.</title>
        <authorList>
            <person name="Baruah I.K."/>
            <person name="Bukari Y."/>
            <person name="Amoako-Attah I."/>
            <person name="Meinhardt L.W."/>
            <person name="Bailey B.A."/>
            <person name="Cohen S.P."/>
        </authorList>
    </citation>
    <scope>NUCLEOTIDE SEQUENCE [LARGE SCALE GENOMIC DNA]</scope>
    <source>
        <strain evidence="5 6">GH-12</strain>
    </source>
</reference>
<dbReference type="PROSITE" id="PS00122">
    <property type="entry name" value="CARBOXYLESTERASE_B_1"/>
    <property type="match status" value="1"/>
</dbReference>
<gene>
    <name evidence="5" type="ORF">VNI00_012553</name>
</gene>
<dbReference type="Gene3D" id="3.40.50.1820">
    <property type="entry name" value="alpha/beta hydrolase"/>
    <property type="match status" value="1"/>
</dbReference>
<proteinExistence type="inferred from homology"/>
<keyword evidence="2 3" id="KW-0378">Hydrolase</keyword>
<evidence type="ECO:0000259" key="4">
    <source>
        <dbReference type="Pfam" id="PF00135"/>
    </source>
</evidence>
<feature type="domain" description="Carboxylesterase type B" evidence="4">
    <location>
        <begin position="43"/>
        <end position="519"/>
    </location>
</feature>
<dbReference type="EC" id="3.1.1.-" evidence="3"/>
<accession>A0AAW0C459</accession>
<dbReference type="Proteomes" id="UP001383192">
    <property type="component" value="Unassembled WGS sequence"/>
</dbReference>
<feature type="chain" id="PRO_5043109349" description="Carboxylic ester hydrolase" evidence="3">
    <location>
        <begin position="27"/>
        <end position="572"/>
    </location>
</feature>
<protein>
    <recommendedName>
        <fullName evidence="3">Carboxylic ester hydrolase</fullName>
        <ecNumber evidence="3">3.1.1.-</ecNumber>
    </recommendedName>
</protein>
<dbReference type="InterPro" id="IPR050309">
    <property type="entry name" value="Type-B_Carboxylest/Lipase"/>
</dbReference>
<sequence>MWGKGTGTASMKNFLAFLALVAPVFSVSVRDEAPTIDLGDAGTYIGILQNNGTVESWKGIPYATPPIGDLRFSAPTPLESQLGVVTDVSDDALRCVQFGAASNIVGVKAGPGQEDCLKLWIWKPVSAKEGDGLPVMFYIHGGGLQYSAAPNNDFSDWVGQSQDFIAVNVGYRLGAFGFMASEALEGEGQTANAGLLDQRMGMEWVQKHISKFGGDPEKITIMGQSGGGFAIVSQLALYDGQGDLPFSQAIARSIQRSAMFSVEQHKARNDRLAEILGCDTIPQLQCFRDASVETFVNATRTLDSLTDANGLSYGGFLPTIDGITLTDSITNLWKDGKVAKIPFIGGYVSHESGNFISRNATFSANSIGGYNLSDASIQKVLSMYPVNVSWGEPYGNGAFQSDEFRAAVLGNANLGEGGITCSERLVSTSMCAHGNCDQTWAFRFAAPTVGTNYQNATFPLAYVVHSADNSYLQNATAVMTDFEKGVAAEWRAYIGSFIRTGNPNTEKLDTARFWPTYHALNEESPIHLVPAFAFSLEAEEATTGTSVQIAGRPQVERCDWWLSDEVVAQLSV</sequence>
<dbReference type="Pfam" id="PF00135">
    <property type="entry name" value="COesterase"/>
    <property type="match status" value="1"/>
</dbReference>
<name>A0AAW0C459_9AGAR</name>
<evidence type="ECO:0000256" key="2">
    <source>
        <dbReference type="ARBA" id="ARBA00022801"/>
    </source>
</evidence>
<dbReference type="InterPro" id="IPR019826">
    <property type="entry name" value="Carboxylesterase_B_AS"/>
</dbReference>
<comment type="caution">
    <text evidence="5">The sequence shown here is derived from an EMBL/GenBank/DDBJ whole genome shotgun (WGS) entry which is preliminary data.</text>
</comment>
<evidence type="ECO:0000313" key="5">
    <source>
        <dbReference type="EMBL" id="KAK7033929.1"/>
    </source>
</evidence>
<feature type="signal peptide" evidence="3">
    <location>
        <begin position="1"/>
        <end position="26"/>
    </location>
</feature>
<comment type="similarity">
    <text evidence="1 3">Belongs to the type-B carboxylesterase/lipase family.</text>
</comment>
<evidence type="ECO:0000313" key="6">
    <source>
        <dbReference type="Proteomes" id="UP001383192"/>
    </source>
</evidence>
<evidence type="ECO:0000256" key="3">
    <source>
        <dbReference type="RuleBase" id="RU361235"/>
    </source>
</evidence>
<dbReference type="SUPFAM" id="SSF53474">
    <property type="entry name" value="alpha/beta-Hydrolases"/>
    <property type="match status" value="1"/>
</dbReference>
<keyword evidence="3" id="KW-0732">Signal</keyword>
<organism evidence="5 6">
    <name type="scientific">Paramarasmius palmivorus</name>
    <dbReference type="NCBI Taxonomy" id="297713"/>
    <lineage>
        <taxon>Eukaryota</taxon>
        <taxon>Fungi</taxon>
        <taxon>Dikarya</taxon>
        <taxon>Basidiomycota</taxon>
        <taxon>Agaricomycotina</taxon>
        <taxon>Agaricomycetes</taxon>
        <taxon>Agaricomycetidae</taxon>
        <taxon>Agaricales</taxon>
        <taxon>Marasmiineae</taxon>
        <taxon>Marasmiaceae</taxon>
        <taxon>Paramarasmius</taxon>
    </lineage>
</organism>
<dbReference type="PANTHER" id="PTHR11559">
    <property type="entry name" value="CARBOXYLESTERASE"/>
    <property type="match status" value="1"/>
</dbReference>
<evidence type="ECO:0000256" key="1">
    <source>
        <dbReference type="ARBA" id="ARBA00005964"/>
    </source>
</evidence>
<dbReference type="GO" id="GO:0016787">
    <property type="term" value="F:hydrolase activity"/>
    <property type="evidence" value="ECO:0007669"/>
    <property type="project" value="UniProtKB-KW"/>
</dbReference>